<gene>
    <name evidence="3" type="ORF">IV417_08985</name>
</gene>
<keyword evidence="1" id="KW-0472">Membrane</keyword>
<keyword evidence="1" id="KW-0812">Transmembrane</keyword>
<accession>A0AAP2G3R7</accession>
<dbReference type="InterPro" id="IPR012495">
    <property type="entry name" value="TadE-like_dom"/>
</dbReference>
<keyword evidence="4" id="KW-1185">Reference proteome</keyword>
<dbReference type="Proteomes" id="UP001315686">
    <property type="component" value="Unassembled WGS sequence"/>
</dbReference>
<reference evidence="3 4" key="1">
    <citation type="journal article" date="2021" name="Arch. Microbiol.">
        <title>Harenicola maris gen. nov., sp. nov. isolated from the Sea of Japan shallow sediments.</title>
        <authorList>
            <person name="Romanenko L.A."/>
            <person name="Kurilenko V.V."/>
            <person name="Chernysheva N.Y."/>
            <person name="Tekutyeva L.A."/>
            <person name="Velansky P.V."/>
            <person name="Svetashev V.I."/>
            <person name="Isaeva M.P."/>
        </authorList>
    </citation>
    <scope>NUCLEOTIDE SEQUENCE [LARGE SCALE GENOMIC DNA]</scope>
    <source>
        <strain evidence="3 4">KMM 3653</strain>
    </source>
</reference>
<proteinExistence type="predicted"/>
<keyword evidence="1" id="KW-1133">Transmembrane helix</keyword>
<evidence type="ECO:0000256" key="1">
    <source>
        <dbReference type="SAM" id="Phobius"/>
    </source>
</evidence>
<evidence type="ECO:0000313" key="3">
    <source>
        <dbReference type="EMBL" id="MBT0957520.1"/>
    </source>
</evidence>
<protein>
    <submittedName>
        <fullName evidence="3">Pilus assembly protein</fullName>
    </submittedName>
</protein>
<name>A0AAP2G3R7_9RHOB</name>
<dbReference type="EMBL" id="JADQAZ010000002">
    <property type="protein sequence ID" value="MBT0957520.1"/>
    <property type="molecule type" value="Genomic_DNA"/>
</dbReference>
<feature type="transmembrane region" description="Helical" evidence="1">
    <location>
        <begin position="21"/>
        <end position="39"/>
    </location>
</feature>
<evidence type="ECO:0000313" key="4">
    <source>
        <dbReference type="Proteomes" id="UP001315686"/>
    </source>
</evidence>
<evidence type="ECO:0000259" key="2">
    <source>
        <dbReference type="Pfam" id="PF07811"/>
    </source>
</evidence>
<comment type="caution">
    <text evidence="3">The sequence shown here is derived from an EMBL/GenBank/DDBJ whole genome shotgun (WGS) entry which is preliminary data.</text>
</comment>
<organism evidence="3 4">
    <name type="scientific">Harenicola maris</name>
    <dbReference type="NCBI Taxonomy" id="2841044"/>
    <lineage>
        <taxon>Bacteria</taxon>
        <taxon>Pseudomonadati</taxon>
        <taxon>Pseudomonadota</taxon>
        <taxon>Alphaproteobacteria</taxon>
        <taxon>Rhodobacterales</taxon>
        <taxon>Paracoccaceae</taxon>
        <taxon>Harenicola</taxon>
    </lineage>
</organism>
<feature type="domain" description="TadE-like" evidence="2">
    <location>
        <begin position="18"/>
        <end position="60"/>
    </location>
</feature>
<sequence length="208" mass="22062">MIRRVPSYLRRFVRDESGATLVELGLVIGIFLFLLFGLIDFARLGFSNVMAEKATATAVRMATVRPAICSGVPSVTQRSLLGTLALTTPNGTRCSAMSGLCSPVEEVTCTAAEGGTDANAIWARVRPLLPGNAEPENLRFTYSYDEDLNRVGAPYSPIVTAEIDGLEFNFISPLGALAEFAGASGQSGLGQSFTFASMSASLPAEDLR</sequence>
<dbReference type="AlphaFoldDB" id="A0AAP2G3R7"/>
<dbReference type="Pfam" id="PF07811">
    <property type="entry name" value="TadE"/>
    <property type="match status" value="1"/>
</dbReference>